<organism evidence="1 2">
    <name type="scientific">Vararia minispora EC-137</name>
    <dbReference type="NCBI Taxonomy" id="1314806"/>
    <lineage>
        <taxon>Eukaryota</taxon>
        <taxon>Fungi</taxon>
        <taxon>Dikarya</taxon>
        <taxon>Basidiomycota</taxon>
        <taxon>Agaricomycotina</taxon>
        <taxon>Agaricomycetes</taxon>
        <taxon>Russulales</taxon>
        <taxon>Lachnocladiaceae</taxon>
        <taxon>Vararia</taxon>
    </lineage>
</organism>
<dbReference type="Proteomes" id="UP000814128">
    <property type="component" value="Unassembled WGS sequence"/>
</dbReference>
<evidence type="ECO:0000313" key="1">
    <source>
        <dbReference type="EMBL" id="KAI0030258.1"/>
    </source>
</evidence>
<dbReference type="EMBL" id="MU273631">
    <property type="protein sequence ID" value="KAI0030258.1"/>
    <property type="molecule type" value="Genomic_DNA"/>
</dbReference>
<reference evidence="1" key="1">
    <citation type="submission" date="2021-02" db="EMBL/GenBank/DDBJ databases">
        <authorList>
            <consortium name="DOE Joint Genome Institute"/>
            <person name="Ahrendt S."/>
            <person name="Looney B.P."/>
            <person name="Miyauchi S."/>
            <person name="Morin E."/>
            <person name="Drula E."/>
            <person name="Courty P.E."/>
            <person name="Chicoki N."/>
            <person name="Fauchery L."/>
            <person name="Kohler A."/>
            <person name="Kuo A."/>
            <person name="Labutti K."/>
            <person name="Pangilinan J."/>
            <person name="Lipzen A."/>
            <person name="Riley R."/>
            <person name="Andreopoulos W."/>
            <person name="He G."/>
            <person name="Johnson J."/>
            <person name="Barry K.W."/>
            <person name="Grigoriev I.V."/>
            <person name="Nagy L."/>
            <person name="Hibbett D."/>
            <person name="Henrissat B."/>
            <person name="Matheny P.B."/>
            <person name="Labbe J."/>
            <person name="Martin F."/>
        </authorList>
    </citation>
    <scope>NUCLEOTIDE SEQUENCE</scope>
    <source>
        <strain evidence="1">EC-137</strain>
    </source>
</reference>
<gene>
    <name evidence="1" type="ORF">K488DRAFT_54580</name>
</gene>
<reference evidence="1" key="2">
    <citation type="journal article" date="2022" name="New Phytol.">
        <title>Evolutionary transition to the ectomycorrhizal habit in the genomes of a hyperdiverse lineage of mushroom-forming fungi.</title>
        <authorList>
            <person name="Looney B."/>
            <person name="Miyauchi S."/>
            <person name="Morin E."/>
            <person name="Drula E."/>
            <person name="Courty P.E."/>
            <person name="Kohler A."/>
            <person name="Kuo A."/>
            <person name="LaButti K."/>
            <person name="Pangilinan J."/>
            <person name="Lipzen A."/>
            <person name="Riley R."/>
            <person name="Andreopoulos W."/>
            <person name="He G."/>
            <person name="Johnson J."/>
            <person name="Nolan M."/>
            <person name="Tritt A."/>
            <person name="Barry K.W."/>
            <person name="Grigoriev I.V."/>
            <person name="Nagy L.G."/>
            <person name="Hibbett D."/>
            <person name="Henrissat B."/>
            <person name="Matheny P.B."/>
            <person name="Labbe J."/>
            <person name="Martin F.M."/>
        </authorList>
    </citation>
    <scope>NUCLEOTIDE SEQUENCE</scope>
    <source>
        <strain evidence="1">EC-137</strain>
    </source>
</reference>
<accession>A0ACB8QF85</accession>
<protein>
    <submittedName>
        <fullName evidence="1">Uncharacterized protein</fullName>
    </submittedName>
</protein>
<name>A0ACB8QF85_9AGAM</name>
<comment type="caution">
    <text evidence="1">The sequence shown here is derived from an EMBL/GenBank/DDBJ whole genome shotgun (WGS) entry which is preliminary data.</text>
</comment>
<sequence>MKLTISFTALFIACSATLSAFAAPLDKRDVWSPPVLYPHEGTVWKLGARHNVTWDASNPPKLISNGAAIYLRRTNGMLQPALAEGFDLRTGRQEITVPSSFEPGDDYRVVLFGDSGNWSPEFTIERA</sequence>
<evidence type="ECO:0000313" key="2">
    <source>
        <dbReference type="Proteomes" id="UP000814128"/>
    </source>
</evidence>
<keyword evidence="2" id="KW-1185">Reference proteome</keyword>
<proteinExistence type="predicted"/>